<accession>A0AAD4LD29</accession>
<evidence type="ECO:0000313" key="1">
    <source>
        <dbReference type="EMBL" id="KAH8988934.1"/>
    </source>
</evidence>
<evidence type="ECO:0000313" key="2">
    <source>
        <dbReference type="Proteomes" id="UP001201163"/>
    </source>
</evidence>
<protein>
    <submittedName>
        <fullName evidence="1">Uncharacterized protein</fullName>
    </submittedName>
</protein>
<dbReference type="AlphaFoldDB" id="A0AAD4LD29"/>
<sequence>MQHLYQILFVAAHAASIAFITFPLVLPLPALAKPVARSLMSQTITVHHISRRPVRAPKSKDPKTKAAASHDFLENSANVSFHPRSRHSHEGPGVYAGVRGRSGDINVNTVMDQISILSSWHSKARSNAQNLKTYSSQASTSRHKGASEFERKCASELTAFNTNSRGFETTLKQLSADKGRAYYDNRDSIETLLKDIIDFHKDVLSCFTDLVYGTPELGPVLGPTIYEVKCTLDAILNLTENLTDAIINALRRLILEYNEAVCKPGIDVLGICL</sequence>
<organism evidence="1 2">
    <name type="scientific">Lactarius akahatsu</name>
    <dbReference type="NCBI Taxonomy" id="416441"/>
    <lineage>
        <taxon>Eukaryota</taxon>
        <taxon>Fungi</taxon>
        <taxon>Dikarya</taxon>
        <taxon>Basidiomycota</taxon>
        <taxon>Agaricomycotina</taxon>
        <taxon>Agaricomycetes</taxon>
        <taxon>Russulales</taxon>
        <taxon>Russulaceae</taxon>
        <taxon>Lactarius</taxon>
    </lineage>
</organism>
<proteinExistence type="predicted"/>
<gene>
    <name evidence="1" type="ORF">EDB92DRAFT_993476</name>
</gene>
<reference evidence="1" key="1">
    <citation type="submission" date="2022-01" db="EMBL/GenBank/DDBJ databases">
        <title>Comparative genomics reveals a dynamic genome evolution in the ectomycorrhizal milk-cap (Lactarius) mushrooms.</title>
        <authorList>
            <consortium name="DOE Joint Genome Institute"/>
            <person name="Lebreton A."/>
            <person name="Tang N."/>
            <person name="Kuo A."/>
            <person name="LaButti K."/>
            <person name="Drula E."/>
            <person name="Barry K."/>
            <person name="Clum A."/>
            <person name="Lipzen A."/>
            <person name="Mousain D."/>
            <person name="Ng V."/>
            <person name="Wang R."/>
            <person name="Wang X."/>
            <person name="Dai Y."/>
            <person name="Henrissat B."/>
            <person name="Grigoriev I.V."/>
            <person name="Guerin-Laguette A."/>
            <person name="Yu F."/>
            <person name="Martin F.M."/>
        </authorList>
    </citation>
    <scope>NUCLEOTIDE SEQUENCE</scope>
    <source>
        <strain evidence="1">QP</strain>
    </source>
</reference>
<comment type="caution">
    <text evidence="1">The sequence shown here is derived from an EMBL/GenBank/DDBJ whole genome shotgun (WGS) entry which is preliminary data.</text>
</comment>
<dbReference type="EMBL" id="JAKELL010000040">
    <property type="protein sequence ID" value="KAH8988934.1"/>
    <property type="molecule type" value="Genomic_DNA"/>
</dbReference>
<keyword evidence="2" id="KW-1185">Reference proteome</keyword>
<name>A0AAD4LD29_9AGAM</name>
<dbReference type="Proteomes" id="UP001201163">
    <property type="component" value="Unassembled WGS sequence"/>
</dbReference>